<accession>A0A2P6QGQ8</accession>
<dbReference type="EMBL" id="PDCK01000043">
    <property type="protein sequence ID" value="PRQ33365.1"/>
    <property type="molecule type" value="Genomic_DNA"/>
</dbReference>
<evidence type="ECO:0000313" key="2">
    <source>
        <dbReference type="Proteomes" id="UP000238479"/>
    </source>
</evidence>
<comment type="caution">
    <text evidence="1">The sequence shown here is derived from an EMBL/GenBank/DDBJ whole genome shotgun (WGS) entry which is preliminary data.</text>
</comment>
<protein>
    <submittedName>
        <fullName evidence="1">Uncharacterized protein</fullName>
    </submittedName>
</protein>
<sequence>MASGFLHLILGHQATLFGETYSLVSDFLHLVLGFLHLMLGFQAPFLGGTDGFMPGFLHFVLGFQAPCWDYLFFLDEGFKCVERSGSYVDSLTFQRVPRGMG</sequence>
<name>A0A2P6QGQ8_ROSCH</name>
<gene>
    <name evidence="1" type="ORF">RchiOBHm_Chr5g0056781</name>
</gene>
<dbReference type="AlphaFoldDB" id="A0A2P6QGQ8"/>
<dbReference type="Proteomes" id="UP000238479">
    <property type="component" value="Chromosome 5"/>
</dbReference>
<keyword evidence="2" id="KW-1185">Reference proteome</keyword>
<evidence type="ECO:0000313" key="1">
    <source>
        <dbReference type="EMBL" id="PRQ33365.1"/>
    </source>
</evidence>
<organism evidence="1 2">
    <name type="scientific">Rosa chinensis</name>
    <name type="common">China rose</name>
    <dbReference type="NCBI Taxonomy" id="74649"/>
    <lineage>
        <taxon>Eukaryota</taxon>
        <taxon>Viridiplantae</taxon>
        <taxon>Streptophyta</taxon>
        <taxon>Embryophyta</taxon>
        <taxon>Tracheophyta</taxon>
        <taxon>Spermatophyta</taxon>
        <taxon>Magnoliopsida</taxon>
        <taxon>eudicotyledons</taxon>
        <taxon>Gunneridae</taxon>
        <taxon>Pentapetalae</taxon>
        <taxon>rosids</taxon>
        <taxon>fabids</taxon>
        <taxon>Rosales</taxon>
        <taxon>Rosaceae</taxon>
        <taxon>Rosoideae</taxon>
        <taxon>Rosoideae incertae sedis</taxon>
        <taxon>Rosa</taxon>
    </lineage>
</organism>
<reference evidence="1 2" key="1">
    <citation type="journal article" date="2018" name="Nat. Genet.">
        <title>The Rosa genome provides new insights in the design of modern roses.</title>
        <authorList>
            <person name="Bendahmane M."/>
        </authorList>
    </citation>
    <scope>NUCLEOTIDE SEQUENCE [LARGE SCALE GENOMIC DNA]</scope>
    <source>
        <strain evidence="2">cv. Old Blush</strain>
    </source>
</reference>
<proteinExistence type="predicted"/>
<dbReference type="Gramene" id="PRQ33365">
    <property type="protein sequence ID" value="PRQ33365"/>
    <property type="gene ID" value="RchiOBHm_Chr5g0056781"/>
</dbReference>